<dbReference type="Gene3D" id="2.40.128.20">
    <property type="match status" value="1"/>
</dbReference>
<organism evidence="2">
    <name type="scientific">Timema cristinae</name>
    <name type="common">Walking stick</name>
    <dbReference type="NCBI Taxonomy" id="61476"/>
    <lineage>
        <taxon>Eukaryota</taxon>
        <taxon>Metazoa</taxon>
        <taxon>Ecdysozoa</taxon>
        <taxon>Arthropoda</taxon>
        <taxon>Hexapoda</taxon>
        <taxon>Insecta</taxon>
        <taxon>Pterygota</taxon>
        <taxon>Neoptera</taxon>
        <taxon>Polyneoptera</taxon>
        <taxon>Phasmatodea</taxon>
        <taxon>Timematodea</taxon>
        <taxon>Timematoidea</taxon>
        <taxon>Timematidae</taxon>
        <taxon>Timema</taxon>
    </lineage>
</organism>
<evidence type="ECO:0000313" key="2">
    <source>
        <dbReference type="EMBL" id="CAD7408009.1"/>
    </source>
</evidence>
<name>A0A7R9D4K9_TIMCR</name>
<proteinExistence type="predicted"/>
<dbReference type="AlphaFoldDB" id="A0A7R9D4K9"/>
<dbReference type="SUPFAM" id="SSF50814">
    <property type="entry name" value="Lipocalins"/>
    <property type="match status" value="1"/>
</dbReference>
<feature type="domain" description="Lipocalin/cytosolic fatty-acid binding" evidence="1">
    <location>
        <begin position="41"/>
        <end position="96"/>
    </location>
</feature>
<dbReference type="EMBL" id="OC320408">
    <property type="protein sequence ID" value="CAD7408009.1"/>
    <property type="molecule type" value="Genomic_DNA"/>
</dbReference>
<reference evidence="2" key="1">
    <citation type="submission" date="2020-11" db="EMBL/GenBank/DDBJ databases">
        <authorList>
            <person name="Tran Van P."/>
        </authorList>
    </citation>
    <scope>NUCLEOTIDE SEQUENCE</scope>
</reference>
<dbReference type="InterPro" id="IPR012674">
    <property type="entry name" value="Calycin"/>
</dbReference>
<gene>
    <name evidence="2" type="ORF">TCEB3V08_LOCUS9312</name>
</gene>
<protein>
    <recommendedName>
        <fullName evidence="1">Lipocalin/cytosolic fatty-acid binding domain-containing protein</fullName>
    </recommendedName>
</protein>
<accession>A0A7R9D4K9</accession>
<dbReference type="InterPro" id="IPR000566">
    <property type="entry name" value="Lipocln_cytosolic_FA-bd_dom"/>
</dbReference>
<dbReference type="Pfam" id="PF00061">
    <property type="entry name" value="Lipocalin"/>
    <property type="match status" value="1"/>
</dbReference>
<sequence length="122" mass="13861">MELSDEEDLLLLAIIRRQKKRSKSYIIRADPLTKVDPASSDAKYYIQDEAVKFYVIETDYTNFAVFWLCGPKREGATKDIDLTWLVSRTKSLSSSVEVEANGALPSGEYVLSDQTDCPQHEH</sequence>
<evidence type="ECO:0000259" key="1">
    <source>
        <dbReference type="Pfam" id="PF00061"/>
    </source>
</evidence>